<keyword evidence="5" id="KW-0012">Acyltransferase</keyword>
<comment type="caution">
    <text evidence="11">The sequence shown here is derived from an EMBL/GenBank/DDBJ whole genome shotgun (WGS) entry which is preliminary data.</text>
</comment>
<dbReference type="PANTHER" id="PTHR37323:SF1">
    <property type="entry name" value="L-ORNITHINE N(ALPHA)-ACYLTRANSFERASE"/>
    <property type="match status" value="1"/>
</dbReference>
<comment type="catalytic activity">
    <reaction evidence="10">
        <text>a (3R)-hydroxyacyl-[ACP] + L-ornithine = a lyso-ornithine lipid + holo-[ACP] + H(+)</text>
        <dbReference type="Rhea" id="RHEA:20633"/>
        <dbReference type="Rhea" id="RHEA-COMP:9685"/>
        <dbReference type="Rhea" id="RHEA-COMP:9945"/>
        <dbReference type="ChEBI" id="CHEBI:15378"/>
        <dbReference type="ChEBI" id="CHEBI:46911"/>
        <dbReference type="ChEBI" id="CHEBI:64479"/>
        <dbReference type="ChEBI" id="CHEBI:78827"/>
        <dbReference type="ChEBI" id="CHEBI:138482"/>
        <dbReference type="EC" id="2.3.2.30"/>
    </reaction>
    <physiologicalReaction direction="left-to-right" evidence="10">
        <dbReference type="Rhea" id="RHEA:20634"/>
    </physiologicalReaction>
</comment>
<dbReference type="EMBL" id="RCWN01000001">
    <property type="protein sequence ID" value="RLQ89296.1"/>
    <property type="molecule type" value="Genomic_DNA"/>
</dbReference>
<evidence type="ECO:0000256" key="4">
    <source>
        <dbReference type="ARBA" id="ARBA00023098"/>
    </source>
</evidence>
<comment type="similarity">
    <text evidence="6">Belongs to the acetyltransferase family. OlsB subfamily.</text>
</comment>
<dbReference type="PANTHER" id="PTHR37323">
    <property type="entry name" value="GCN5-RELATED N-ACETYLTRANSFERASE"/>
    <property type="match status" value="1"/>
</dbReference>
<evidence type="ECO:0000256" key="10">
    <source>
        <dbReference type="ARBA" id="ARBA00047785"/>
    </source>
</evidence>
<evidence type="ECO:0000256" key="2">
    <source>
        <dbReference type="ARBA" id="ARBA00022516"/>
    </source>
</evidence>
<evidence type="ECO:0000256" key="9">
    <source>
        <dbReference type="ARBA" id="ARBA00045724"/>
    </source>
</evidence>
<evidence type="ECO:0000256" key="5">
    <source>
        <dbReference type="ARBA" id="ARBA00023315"/>
    </source>
</evidence>
<dbReference type="Gene3D" id="3.40.630.30">
    <property type="match status" value="1"/>
</dbReference>
<proteinExistence type="inferred from homology"/>
<keyword evidence="4" id="KW-0443">Lipid metabolism</keyword>
<evidence type="ECO:0000256" key="7">
    <source>
        <dbReference type="ARBA" id="ARBA00039058"/>
    </source>
</evidence>
<dbReference type="Pfam" id="PF13444">
    <property type="entry name" value="Acetyltransf_5"/>
    <property type="match status" value="1"/>
</dbReference>
<evidence type="ECO:0000256" key="8">
    <source>
        <dbReference type="ARBA" id="ARBA00039866"/>
    </source>
</evidence>
<sequence length="311" mass="33891">MIGFRHKSLVPLGKFSLQRVRRPKLPFRARLGTPALSLQPLHTEPVILGAAGTLVVSLATCPAEVTAAQDLRFRVFESMKTGSAPVTGGLDRDRFDAYCDHLLVLDQSVDGPLSSQLVGTYRLLSPESAERAGRFYTADEFDLPSLLSRHPERRFLELGRSCVLPAYRTKRTIDLLWQGIWAYCLSHRIDTMVGCASFPGTAPAAHAEALSFLAHHAAAERDFICPAQPGRGVPTDMMPAEAVDMKSALGAMPPLVKGYLRLGAMFGHEAVVDKDFGTVDVLTILPVERIASRYLTHFTPKAKQAAEALAA</sequence>
<evidence type="ECO:0000256" key="1">
    <source>
        <dbReference type="ARBA" id="ARBA00005189"/>
    </source>
</evidence>
<protein>
    <recommendedName>
        <fullName evidence="8">L-ornithine N(alpha)-acyltransferase</fullName>
        <ecNumber evidence="7">2.3.2.30</ecNumber>
    </recommendedName>
</protein>
<keyword evidence="12" id="KW-1185">Reference proteome</keyword>
<keyword evidence="2" id="KW-0444">Lipid biosynthesis</keyword>
<keyword evidence="3 11" id="KW-0808">Transferase</keyword>
<dbReference type="EC" id="2.3.2.30" evidence="7"/>
<dbReference type="SUPFAM" id="SSF55729">
    <property type="entry name" value="Acyl-CoA N-acyltransferases (Nat)"/>
    <property type="match status" value="1"/>
</dbReference>
<evidence type="ECO:0000256" key="3">
    <source>
        <dbReference type="ARBA" id="ARBA00022679"/>
    </source>
</evidence>
<dbReference type="InterPro" id="IPR052351">
    <property type="entry name" value="Ornithine_N-alpha-AT"/>
</dbReference>
<gene>
    <name evidence="11" type="ORF">D8780_00365</name>
</gene>
<comment type="pathway">
    <text evidence="1">Lipid metabolism.</text>
</comment>
<dbReference type="AlphaFoldDB" id="A0A3L7JF34"/>
<dbReference type="GO" id="GO:0006629">
    <property type="term" value="P:lipid metabolic process"/>
    <property type="evidence" value="ECO:0007669"/>
    <property type="project" value="UniProtKB-KW"/>
</dbReference>
<evidence type="ECO:0000313" key="12">
    <source>
        <dbReference type="Proteomes" id="UP000281094"/>
    </source>
</evidence>
<name>A0A3L7JF34_9HYPH</name>
<evidence type="ECO:0000256" key="6">
    <source>
        <dbReference type="ARBA" id="ARBA00038095"/>
    </source>
</evidence>
<organism evidence="11 12">
    <name type="scientific">Notoacmeibacter ruber</name>
    <dbReference type="NCBI Taxonomy" id="2670375"/>
    <lineage>
        <taxon>Bacteria</taxon>
        <taxon>Pseudomonadati</taxon>
        <taxon>Pseudomonadota</taxon>
        <taxon>Alphaproteobacteria</taxon>
        <taxon>Hyphomicrobiales</taxon>
        <taxon>Notoacmeibacteraceae</taxon>
        <taxon>Notoacmeibacter</taxon>
    </lineage>
</organism>
<dbReference type="GO" id="GO:0043810">
    <property type="term" value="F:ornithine-acyl [acyl carrier protein] N-acyltransferase activity"/>
    <property type="evidence" value="ECO:0007669"/>
    <property type="project" value="UniProtKB-EC"/>
</dbReference>
<dbReference type="Proteomes" id="UP000281094">
    <property type="component" value="Unassembled WGS sequence"/>
</dbReference>
<reference evidence="11 12" key="1">
    <citation type="submission" date="2018-10" db="EMBL/GenBank/DDBJ databases">
        <title>Notoacmeibacter sp. M2BS9Y-3-1, whole genome shotgun sequence.</title>
        <authorList>
            <person name="Tuo L."/>
        </authorList>
    </citation>
    <scope>NUCLEOTIDE SEQUENCE [LARGE SCALE GENOMIC DNA]</scope>
    <source>
        <strain evidence="11 12">M2BS9Y-3-1</strain>
    </source>
</reference>
<evidence type="ECO:0000313" key="11">
    <source>
        <dbReference type="EMBL" id="RLQ89296.1"/>
    </source>
</evidence>
<accession>A0A3L7JF34</accession>
<comment type="function">
    <text evidence="9">Catalyzes the first step in the biosynthesis of ornithine lipids, which are phosphorus-free membrane lipids. Catalyzes the 3-hydroxyacyl-acyl carrier protein-dependent acylation of ornithine to form lyso-ornithine lipid (LOL).</text>
</comment>
<dbReference type="InterPro" id="IPR016181">
    <property type="entry name" value="Acyl_CoA_acyltransferase"/>
</dbReference>